<reference evidence="1" key="1">
    <citation type="submission" date="2014-09" db="EMBL/GenBank/DDBJ databases">
        <authorList>
            <person name="Magalhaes I.L.F."/>
            <person name="Oliveira U."/>
            <person name="Santos F.R."/>
            <person name="Vidigal T.H.D.A."/>
            <person name="Brescovit A.D."/>
            <person name="Santos A.J."/>
        </authorList>
    </citation>
    <scope>NUCLEOTIDE SEQUENCE</scope>
    <source>
        <tissue evidence="1">Shoot tissue taken approximately 20 cm above the soil surface</tissue>
    </source>
</reference>
<dbReference type="AlphaFoldDB" id="A0A0A9FCA0"/>
<sequence length="28" mass="2902">MLPNVSQFARLPSNNLVPSTASVSGTTL</sequence>
<reference evidence="1" key="2">
    <citation type="journal article" date="2015" name="Data Brief">
        <title>Shoot transcriptome of the giant reed, Arundo donax.</title>
        <authorList>
            <person name="Barrero R.A."/>
            <person name="Guerrero F.D."/>
            <person name="Moolhuijzen P."/>
            <person name="Goolsby J.A."/>
            <person name="Tidwell J."/>
            <person name="Bellgard S.E."/>
            <person name="Bellgard M.I."/>
        </authorList>
    </citation>
    <scope>NUCLEOTIDE SEQUENCE</scope>
    <source>
        <tissue evidence="1">Shoot tissue taken approximately 20 cm above the soil surface</tissue>
    </source>
</reference>
<name>A0A0A9FCA0_ARUDO</name>
<dbReference type="EMBL" id="GBRH01189042">
    <property type="protein sequence ID" value="JAE08854.1"/>
    <property type="molecule type" value="Transcribed_RNA"/>
</dbReference>
<organism evidence="1">
    <name type="scientific">Arundo donax</name>
    <name type="common">Giant reed</name>
    <name type="synonym">Donax arundinaceus</name>
    <dbReference type="NCBI Taxonomy" id="35708"/>
    <lineage>
        <taxon>Eukaryota</taxon>
        <taxon>Viridiplantae</taxon>
        <taxon>Streptophyta</taxon>
        <taxon>Embryophyta</taxon>
        <taxon>Tracheophyta</taxon>
        <taxon>Spermatophyta</taxon>
        <taxon>Magnoliopsida</taxon>
        <taxon>Liliopsida</taxon>
        <taxon>Poales</taxon>
        <taxon>Poaceae</taxon>
        <taxon>PACMAD clade</taxon>
        <taxon>Arundinoideae</taxon>
        <taxon>Arundineae</taxon>
        <taxon>Arundo</taxon>
    </lineage>
</organism>
<evidence type="ECO:0000313" key="1">
    <source>
        <dbReference type="EMBL" id="JAE08854.1"/>
    </source>
</evidence>
<accession>A0A0A9FCA0</accession>
<protein>
    <submittedName>
        <fullName evidence="1">Uncharacterized protein</fullName>
    </submittedName>
</protein>
<proteinExistence type="predicted"/>